<dbReference type="PROSITE" id="PS50929">
    <property type="entry name" value="ABC_TM1F"/>
    <property type="match status" value="1"/>
</dbReference>
<dbReference type="InterPro" id="IPR039421">
    <property type="entry name" value="Type_1_exporter"/>
</dbReference>
<dbReference type="Proteomes" id="UP001482186">
    <property type="component" value="Unassembled WGS sequence"/>
</dbReference>
<dbReference type="SMART" id="SM00382">
    <property type="entry name" value="AAA"/>
    <property type="match status" value="1"/>
</dbReference>
<protein>
    <submittedName>
        <fullName evidence="10">ABC transporter ATP-binding protein</fullName>
    </submittedName>
</protein>
<keyword evidence="5 7" id="KW-1133">Transmembrane helix</keyword>
<evidence type="ECO:0000256" key="6">
    <source>
        <dbReference type="ARBA" id="ARBA00023136"/>
    </source>
</evidence>
<dbReference type="Pfam" id="PF00664">
    <property type="entry name" value="ABC_membrane"/>
    <property type="match status" value="1"/>
</dbReference>
<feature type="transmembrane region" description="Helical" evidence="7">
    <location>
        <begin position="274"/>
        <end position="293"/>
    </location>
</feature>
<dbReference type="Gene3D" id="1.20.1560.10">
    <property type="entry name" value="ABC transporter type 1, transmembrane domain"/>
    <property type="match status" value="1"/>
</dbReference>
<feature type="transmembrane region" description="Helical" evidence="7">
    <location>
        <begin position="379"/>
        <end position="398"/>
    </location>
</feature>
<feature type="transmembrane region" description="Helical" evidence="7">
    <location>
        <begin position="299"/>
        <end position="322"/>
    </location>
</feature>
<comment type="subcellular location">
    <subcellularLocation>
        <location evidence="1">Cell membrane</location>
        <topology evidence="1">Multi-pass membrane protein</topology>
    </subcellularLocation>
</comment>
<evidence type="ECO:0000256" key="3">
    <source>
        <dbReference type="ARBA" id="ARBA00022741"/>
    </source>
</evidence>
<dbReference type="PANTHER" id="PTHR43394:SF1">
    <property type="entry name" value="ATP-BINDING CASSETTE SUB-FAMILY B MEMBER 10, MITOCHONDRIAL"/>
    <property type="match status" value="1"/>
</dbReference>
<dbReference type="Gene3D" id="3.40.50.300">
    <property type="entry name" value="P-loop containing nucleotide triphosphate hydrolases"/>
    <property type="match status" value="1"/>
</dbReference>
<proteinExistence type="predicted"/>
<evidence type="ECO:0000313" key="11">
    <source>
        <dbReference type="Proteomes" id="UP001482186"/>
    </source>
</evidence>
<name>A0ABV1EMA0_9FIRM</name>
<evidence type="ECO:0000256" key="7">
    <source>
        <dbReference type="SAM" id="Phobius"/>
    </source>
</evidence>
<feature type="transmembrane region" description="Helical" evidence="7">
    <location>
        <begin position="418"/>
        <end position="440"/>
    </location>
</feature>
<evidence type="ECO:0000313" key="10">
    <source>
        <dbReference type="EMBL" id="MEQ2454388.1"/>
    </source>
</evidence>
<dbReference type="InterPro" id="IPR027417">
    <property type="entry name" value="P-loop_NTPase"/>
</dbReference>
<evidence type="ECO:0000259" key="8">
    <source>
        <dbReference type="PROSITE" id="PS50893"/>
    </source>
</evidence>
<keyword evidence="6 7" id="KW-0472">Membrane</keyword>
<organism evidence="10 11">
    <name type="scientific">Coprococcus ammoniilyticus</name>
    <dbReference type="NCBI Taxonomy" id="2981785"/>
    <lineage>
        <taxon>Bacteria</taxon>
        <taxon>Bacillati</taxon>
        <taxon>Bacillota</taxon>
        <taxon>Clostridia</taxon>
        <taxon>Lachnospirales</taxon>
        <taxon>Lachnospiraceae</taxon>
        <taxon>Coprococcus</taxon>
    </lineage>
</organism>
<evidence type="ECO:0000256" key="1">
    <source>
        <dbReference type="ARBA" id="ARBA00004651"/>
    </source>
</evidence>
<keyword evidence="11" id="KW-1185">Reference proteome</keyword>
<evidence type="ECO:0000256" key="5">
    <source>
        <dbReference type="ARBA" id="ARBA00022989"/>
    </source>
</evidence>
<reference evidence="10 11" key="1">
    <citation type="submission" date="2024-04" db="EMBL/GenBank/DDBJ databases">
        <title>Human intestinal bacterial collection.</title>
        <authorList>
            <person name="Pauvert C."/>
            <person name="Hitch T.C.A."/>
            <person name="Clavel T."/>
        </authorList>
    </citation>
    <scope>NUCLEOTIDE SEQUENCE [LARGE SCALE GENOMIC DNA]</scope>
    <source>
        <strain evidence="10 11">CLA-AA-H141</strain>
    </source>
</reference>
<dbReference type="InterPro" id="IPR003593">
    <property type="entry name" value="AAA+_ATPase"/>
</dbReference>
<dbReference type="InterPro" id="IPR017871">
    <property type="entry name" value="ABC_transporter-like_CS"/>
</dbReference>
<comment type="caution">
    <text evidence="10">The sequence shown here is derived from an EMBL/GenBank/DDBJ whole genome shotgun (WGS) entry which is preliminary data.</text>
</comment>
<feature type="domain" description="ABC transmembrane type-1" evidence="9">
    <location>
        <begin position="184"/>
        <end position="442"/>
    </location>
</feature>
<dbReference type="InterPro" id="IPR003439">
    <property type="entry name" value="ABC_transporter-like_ATP-bd"/>
</dbReference>
<accession>A0ABV1EMA0</accession>
<gene>
    <name evidence="10" type="ORF">AAAT04_10090</name>
</gene>
<evidence type="ECO:0000256" key="2">
    <source>
        <dbReference type="ARBA" id="ARBA00022692"/>
    </source>
</evidence>
<keyword evidence="4 10" id="KW-0067">ATP-binding</keyword>
<evidence type="ECO:0000259" key="9">
    <source>
        <dbReference type="PROSITE" id="PS50929"/>
    </source>
</evidence>
<dbReference type="EMBL" id="JBBNFM010000006">
    <property type="protein sequence ID" value="MEQ2454388.1"/>
    <property type="molecule type" value="Genomic_DNA"/>
</dbReference>
<keyword evidence="3" id="KW-0547">Nucleotide-binding</keyword>
<dbReference type="PROSITE" id="PS00211">
    <property type="entry name" value="ABC_TRANSPORTER_1"/>
    <property type="match status" value="1"/>
</dbReference>
<dbReference type="Pfam" id="PF00005">
    <property type="entry name" value="ABC_tran"/>
    <property type="match status" value="1"/>
</dbReference>
<dbReference type="InterPro" id="IPR011527">
    <property type="entry name" value="ABC1_TM_dom"/>
</dbReference>
<dbReference type="CDD" id="cd18548">
    <property type="entry name" value="ABC_6TM_Tm287_like"/>
    <property type="match status" value="1"/>
</dbReference>
<keyword evidence="2 7" id="KW-0812">Transmembrane</keyword>
<dbReference type="SUPFAM" id="SSF90123">
    <property type="entry name" value="ABC transporter transmembrane region"/>
    <property type="match status" value="1"/>
</dbReference>
<evidence type="ECO:0000256" key="4">
    <source>
        <dbReference type="ARBA" id="ARBA00022840"/>
    </source>
</evidence>
<dbReference type="PANTHER" id="PTHR43394">
    <property type="entry name" value="ATP-DEPENDENT PERMEASE MDL1, MITOCHONDRIAL"/>
    <property type="match status" value="1"/>
</dbReference>
<dbReference type="RefSeq" id="WP_349116086.1">
    <property type="nucleotide sequence ID" value="NZ_JBBNFM010000006.1"/>
</dbReference>
<dbReference type="InterPro" id="IPR036640">
    <property type="entry name" value="ABC1_TM_sf"/>
</dbReference>
<dbReference type="PROSITE" id="PS50893">
    <property type="entry name" value="ABC_TRANSPORTER_2"/>
    <property type="match status" value="1"/>
</dbReference>
<dbReference type="SUPFAM" id="SSF52540">
    <property type="entry name" value="P-loop containing nucleoside triphosphate hydrolases"/>
    <property type="match status" value="1"/>
</dbReference>
<sequence length="723" mass="80456">MQIIKNLKPYWKSVLIIVLLLIVQAYCDLALPDYTSKLIDTGIQDYGIDHCSPLQIPEKAYTIIKGFMDEDDVTVWEKYYEQSDDGIYHMTDDGKDHIDEIDQACMEPMMMYYYPYTMVDSDEDNQLKQMLAASGMTLDELPPEMWSQMGTQMKQMIDSMRDSMGDDMMMSSAITCTRTCYDSMDYNYKDIQMSYLKRVGVEMILMTLLMVASAILTGLVAARVAAGVGCDLRESIFKRVISFSDAEINRFSTASLITRSTNDVQQIQMVTVMLLRMVLYAPVLAVGGIIKVVESGASMGWVIVVAVAGILVVLGVLMAIALPKFKIMQDLVDRVNLVSREILTGIPVIRAFGREKFEEERFDKANKDLTKTSLFVNRVMTFMMPVLMFIMYAVTILIEWVAAHRIDSGELQVGSMTAFITYTMMIIMSFLMIGMLSVMLPRAGVAADRIKEVIDTESTICDKPDCKKLEAVKGVVRYEHVSFAYPGADEDVLTDLDFEARPGETTAIIGSTGCGKSSLVQLMPRFYDVTGGKITIDGTDIRDVSIESLRENIGYVPQKGVLFSGTIASNIRFGAEDASDEQMKKAAAIAQATDFIEEKDKQYDSSISQGGTNVSGGQKQRLAIARAVARNAKIYIFDDSFSALDFKTDVAVRKALREDMTDSTVFIVAQRVSTILHADQILVLDEGKIVGKGTHKELMENCPVYEQIARSQLSEKEIAASIA</sequence>
<feature type="transmembrane region" description="Helical" evidence="7">
    <location>
        <begin position="203"/>
        <end position="226"/>
    </location>
</feature>
<feature type="domain" description="ABC transporter" evidence="8">
    <location>
        <begin position="476"/>
        <end position="711"/>
    </location>
</feature>
<dbReference type="GO" id="GO:0005524">
    <property type="term" value="F:ATP binding"/>
    <property type="evidence" value="ECO:0007669"/>
    <property type="project" value="UniProtKB-KW"/>
</dbReference>